<evidence type="ECO:0000256" key="1">
    <source>
        <dbReference type="SAM" id="MobiDB-lite"/>
    </source>
</evidence>
<reference evidence="2" key="1">
    <citation type="submission" date="2022-10" db="EMBL/GenBank/DDBJ databases">
        <title>The complete genomes of actinobacterial strains from the NBC collection.</title>
        <authorList>
            <person name="Joergensen T.S."/>
            <person name="Alvarez Arevalo M."/>
            <person name="Sterndorff E.B."/>
            <person name="Faurdal D."/>
            <person name="Vuksanovic O."/>
            <person name="Mourched A.-S."/>
            <person name="Charusanti P."/>
            <person name="Shaw S."/>
            <person name="Blin K."/>
            <person name="Weber T."/>
        </authorList>
    </citation>
    <scope>NUCLEOTIDE SEQUENCE</scope>
    <source>
        <strain evidence="2">NBC_01432</strain>
    </source>
</reference>
<keyword evidence="3" id="KW-1185">Reference proteome</keyword>
<name>A0ABZ2AD01_STRNV</name>
<dbReference type="Proteomes" id="UP001432209">
    <property type="component" value="Chromosome"/>
</dbReference>
<sequence>MTEQQNPEQHPAVLELARVRASLAAGLTVEQSARLLGSTDEELTADAQRLATELGAGTQTPPAHLTGGPRGVDVSKASGVEAGAQAYREKHPPREPRPVQTEAESRRNPYAEPSYTMNSR</sequence>
<feature type="region of interest" description="Disordered" evidence="1">
    <location>
        <begin position="50"/>
        <end position="120"/>
    </location>
</feature>
<organism evidence="2 3">
    <name type="scientific">Streptomyces niveus</name>
    <name type="common">Streptomyces spheroides</name>
    <dbReference type="NCBI Taxonomy" id="193462"/>
    <lineage>
        <taxon>Bacteria</taxon>
        <taxon>Bacillati</taxon>
        <taxon>Actinomycetota</taxon>
        <taxon>Actinomycetes</taxon>
        <taxon>Kitasatosporales</taxon>
        <taxon>Streptomycetaceae</taxon>
        <taxon>Streptomyces</taxon>
    </lineage>
</organism>
<protein>
    <submittedName>
        <fullName evidence="2">Uncharacterized protein</fullName>
    </submittedName>
</protein>
<dbReference type="RefSeq" id="WP_329078330.1">
    <property type="nucleotide sequence ID" value="NZ_CP109495.1"/>
</dbReference>
<proteinExistence type="predicted"/>
<feature type="compositionally biased region" description="Basic and acidic residues" evidence="1">
    <location>
        <begin position="87"/>
        <end position="109"/>
    </location>
</feature>
<accession>A0ABZ2AD01</accession>
<evidence type="ECO:0000313" key="2">
    <source>
        <dbReference type="EMBL" id="WUX54677.1"/>
    </source>
</evidence>
<dbReference type="EMBL" id="CP109495">
    <property type="protein sequence ID" value="WUX54677.1"/>
    <property type="molecule type" value="Genomic_DNA"/>
</dbReference>
<gene>
    <name evidence="2" type="ORF">OG442_25720</name>
</gene>
<evidence type="ECO:0000313" key="3">
    <source>
        <dbReference type="Proteomes" id="UP001432209"/>
    </source>
</evidence>